<evidence type="ECO:0000313" key="4">
    <source>
        <dbReference type="Proteomes" id="UP000247892"/>
    </source>
</evidence>
<keyword evidence="4" id="KW-1185">Reference proteome</keyword>
<evidence type="ECO:0000313" key="3">
    <source>
        <dbReference type="EMBL" id="PXY26406.1"/>
    </source>
</evidence>
<dbReference type="InterPro" id="IPR006311">
    <property type="entry name" value="TAT_signal"/>
</dbReference>
<feature type="signal peptide" evidence="2">
    <location>
        <begin position="1"/>
        <end position="30"/>
    </location>
</feature>
<reference evidence="3 4" key="1">
    <citation type="submission" date="2016-07" db="EMBL/GenBank/DDBJ databases">
        <title>Draft genome sequence of Prauserella sp. YIM 121212, isolated from alkaline soil.</title>
        <authorList>
            <person name="Ruckert C."/>
            <person name="Albersmeier A."/>
            <person name="Jiang C.-L."/>
            <person name="Jiang Y."/>
            <person name="Kalinowski J."/>
            <person name="Schneider O."/>
            <person name="Winkler A."/>
            <person name="Zotchev S.B."/>
        </authorList>
    </citation>
    <scope>NUCLEOTIDE SEQUENCE [LARGE SCALE GENOMIC DNA]</scope>
    <source>
        <strain evidence="3 4">YIM 121212</strain>
    </source>
</reference>
<dbReference type="EMBL" id="MASU01000011">
    <property type="protein sequence ID" value="PXY26406.1"/>
    <property type="molecule type" value="Genomic_DNA"/>
</dbReference>
<dbReference type="AlphaFoldDB" id="A0A318LJX2"/>
<protein>
    <submittedName>
        <fullName evidence="3">Uncharacterized protein</fullName>
    </submittedName>
</protein>
<sequence length="259" mass="25165">MSKRRLAVAGVGALSAVLTAGVLLAPTASAAGGENSAFAISADGLLKISQTPYVDDTNGATEESVVSLDVPQNLLSLGVLNARAGDGYAKSSIADLRVSLNALPDLGLGLSQPLVAAEAIEASCEDGVASSSVAGASVAGIALDVAAPANTEIAVPGLASVTLNKQVTNDDGSTTVTAIAIKVNNLQSLDLASATCAKGDDDGGEPSTPPTTPGDDGGDDGDNGGDNGDDSNGGSGSQADEDGMAPVPTPVEAHLDVTG</sequence>
<gene>
    <name evidence="3" type="ORF">BA062_25050</name>
</gene>
<accession>A0A318LJX2</accession>
<evidence type="ECO:0000256" key="1">
    <source>
        <dbReference type="SAM" id="MobiDB-lite"/>
    </source>
</evidence>
<feature type="region of interest" description="Disordered" evidence="1">
    <location>
        <begin position="195"/>
        <end position="259"/>
    </location>
</feature>
<proteinExistence type="predicted"/>
<evidence type="ECO:0000256" key="2">
    <source>
        <dbReference type="SAM" id="SignalP"/>
    </source>
</evidence>
<comment type="caution">
    <text evidence="3">The sequence shown here is derived from an EMBL/GenBank/DDBJ whole genome shotgun (WGS) entry which is preliminary data.</text>
</comment>
<organism evidence="3 4">
    <name type="scientific">Prauserella flavalba</name>
    <dbReference type="NCBI Taxonomy" id="1477506"/>
    <lineage>
        <taxon>Bacteria</taxon>
        <taxon>Bacillati</taxon>
        <taxon>Actinomycetota</taxon>
        <taxon>Actinomycetes</taxon>
        <taxon>Pseudonocardiales</taxon>
        <taxon>Pseudonocardiaceae</taxon>
        <taxon>Prauserella</taxon>
    </lineage>
</organism>
<name>A0A318LJX2_9PSEU</name>
<feature type="chain" id="PRO_5016442138" evidence="2">
    <location>
        <begin position="31"/>
        <end position="259"/>
    </location>
</feature>
<dbReference type="PROSITE" id="PS51318">
    <property type="entry name" value="TAT"/>
    <property type="match status" value="1"/>
</dbReference>
<dbReference type="NCBIfam" id="NF040603">
    <property type="entry name" value="choice_anch_P"/>
    <property type="match status" value="1"/>
</dbReference>
<dbReference type="OrthoDB" id="3626138at2"/>
<feature type="compositionally biased region" description="Acidic residues" evidence="1">
    <location>
        <begin position="216"/>
        <end position="229"/>
    </location>
</feature>
<keyword evidence="2" id="KW-0732">Signal</keyword>
<dbReference type="RefSeq" id="WP_110340954.1">
    <property type="nucleotide sequence ID" value="NZ_JBHVKT010000050.1"/>
</dbReference>
<dbReference type="Proteomes" id="UP000247892">
    <property type="component" value="Unassembled WGS sequence"/>
</dbReference>